<feature type="compositionally biased region" description="Low complexity" evidence="2">
    <location>
        <begin position="376"/>
        <end position="387"/>
    </location>
</feature>
<feature type="compositionally biased region" description="Gly residues" evidence="2">
    <location>
        <begin position="229"/>
        <end position="238"/>
    </location>
</feature>
<dbReference type="Proteomes" id="UP000284706">
    <property type="component" value="Unassembled WGS sequence"/>
</dbReference>
<keyword evidence="1" id="KW-0418">Kinase</keyword>
<proteinExistence type="predicted"/>
<dbReference type="InterPro" id="IPR027484">
    <property type="entry name" value="PInositol-4-P-5-kinase_N"/>
</dbReference>
<evidence type="ECO:0000313" key="4">
    <source>
        <dbReference type="EMBL" id="PPQ72280.1"/>
    </source>
</evidence>
<name>A0A409W193_9AGAR</name>
<feature type="compositionally biased region" description="Basic and acidic residues" evidence="2">
    <location>
        <begin position="134"/>
        <end position="147"/>
    </location>
</feature>
<protein>
    <recommendedName>
        <fullName evidence="3">PIPK domain-containing protein</fullName>
    </recommendedName>
</protein>
<dbReference type="GO" id="GO:0000285">
    <property type="term" value="F:1-phosphatidylinositol-3-phosphate 5-kinase activity"/>
    <property type="evidence" value="ECO:0007669"/>
    <property type="project" value="TreeGrafter"/>
</dbReference>
<dbReference type="InterPro" id="IPR002498">
    <property type="entry name" value="PInositol-4-P-4/5-kinase_core"/>
</dbReference>
<dbReference type="GO" id="GO:0005524">
    <property type="term" value="F:ATP binding"/>
    <property type="evidence" value="ECO:0007669"/>
    <property type="project" value="UniProtKB-UniRule"/>
</dbReference>
<evidence type="ECO:0000313" key="5">
    <source>
        <dbReference type="Proteomes" id="UP000284706"/>
    </source>
</evidence>
<dbReference type="EMBL" id="NHYE01005465">
    <property type="protein sequence ID" value="PPQ72280.1"/>
    <property type="molecule type" value="Genomic_DNA"/>
</dbReference>
<feature type="compositionally biased region" description="Polar residues" evidence="2">
    <location>
        <begin position="359"/>
        <end position="372"/>
    </location>
</feature>
<dbReference type="GO" id="GO:0010008">
    <property type="term" value="C:endosome membrane"/>
    <property type="evidence" value="ECO:0007669"/>
    <property type="project" value="TreeGrafter"/>
</dbReference>
<feature type="region of interest" description="Disordered" evidence="2">
    <location>
        <begin position="285"/>
        <end position="472"/>
    </location>
</feature>
<feature type="compositionally biased region" description="Low complexity" evidence="2">
    <location>
        <begin position="398"/>
        <end position="416"/>
    </location>
</feature>
<comment type="caution">
    <text evidence="4">The sequence shown here is derived from an EMBL/GenBank/DDBJ whole genome shotgun (WGS) entry which is preliminary data.</text>
</comment>
<accession>A0A409W193</accession>
<dbReference type="STRING" id="231916.A0A409W193"/>
<feature type="compositionally biased region" description="Basic and acidic residues" evidence="2">
    <location>
        <begin position="427"/>
        <end position="449"/>
    </location>
</feature>
<keyword evidence="5" id="KW-1185">Reference proteome</keyword>
<dbReference type="InParanoid" id="A0A409W193"/>
<reference evidence="4 5" key="1">
    <citation type="journal article" date="2018" name="Evol. Lett.">
        <title>Horizontal gene cluster transfer increased hallucinogenic mushroom diversity.</title>
        <authorList>
            <person name="Reynolds H.T."/>
            <person name="Vijayakumar V."/>
            <person name="Gluck-Thaler E."/>
            <person name="Korotkin H.B."/>
            <person name="Matheny P.B."/>
            <person name="Slot J.C."/>
        </authorList>
    </citation>
    <scope>NUCLEOTIDE SEQUENCE [LARGE SCALE GENOMIC DNA]</scope>
    <source>
        <strain evidence="4 5">SRW20</strain>
    </source>
</reference>
<feature type="compositionally biased region" description="Polar residues" evidence="2">
    <location>
        <begin position="295"/>
        <end position="320"/>
    </location>
</feature>
<organism evidence="4 5">
    <name type="scientific">Gymnopilus dilepis</name>
    <dbReference type="NCBI Taxonomy" id="231916"/>
    <lineage>
        <taxon>Eukaryota</taxon>
        <taxon>Fungi</taxon>
        <taxon>Dikarya</taxon>
        <taxon>Basidiomycota</taxon>
        <taxon>Agaricomycotina</taxon>
        <taxon>Agaricomycetes</taxon>
        <taxon>Agaricomycetidae</taxon>
        <taxon>Agaricales</taxon>
        <taxon>Agaricineae</taxon>
        <taxon>Hymenogastraceae</taxon>
        <taxon>Gymnopilus</taxon>
    </lineage>
</organism>
<feature type="region of interest" description="Disordered" evidence="2">
    <location>
        <begin position="210"/>
        <end position="242"/>
    </location>
</feature>
<feature type="compositionally biased region" description="Pro residues" evidence="2">
    <location>
        <begin position="53"/>
        <end position="72"/>
    </location>
</feature>
<dbReference type="SUPFAM" id="SSF56104">
    <property type="entry name" value="SAICAR synthase-like"/>
    <property type="match status" value="1"/>
</dbReference>
<sequence length="699" mass="74177">MRGDNVPEWFKADCHALPGGDVIVRESDWGSVIAHTLSTADYQLELAALSMPRPTPSSQPPTPRAIPEPGPPSSFFSGYKLFSSSSSTSSSPSNTTTTNPLSTFSSSSGATSTTIATTTTTTSGSGTPNTSNPKGKDKDKDKDKSQPDPDSDDIVWNEPESYSAVITRKEQHTRDPTSLLSIRDVLRHNRALIPEVNVNLTSTGRDVLGSAGGNSQLMGGGAPKLEASGGEGASGEGGNSQMQTVKAKANVGLSIEAADGNLVGVGSGRKNESAERLLLQELVAGGGGEGRVSPSPGSATSRPASVRSVLNTNTARTQGSSAGGTADEHEHPGGPSSDTTTVRKKDFATGTEGEAEVASHSQSQGSQSTVGKDNSAKPTSTTTATAPIDKQDKQADNTAPSSPSALTATTTSTMSSQFLPPPPVPPKDNKDKPEDKDKAQQQLKRDTEKSALPLPPTPSEHPPSTSSGFASTLANGLNSAMRYVLSHEHHPWHHDFHRPGSASPSSSSNPGSRSMSPSTRHPMLGSDFPSPHAHPHHANQHLNANLSLSTAPDERPHIKYDWTIGKRLKFSCTVYYARQFDVLRRRCGVSNEEFVRSLERSAGWKAVGGKSKSNFWKTGDGRFVIKTLVNAWNVADLQVLNDLAPSYFRYMDSTASRPSALVKLLGFYTIEIRNLETGSVQSKADLLVMENLFWGMRVG</sequence>
<dbReference type="Gene3D" id="3.30.800.10">
    <property type="entry name" value="Phosphatidylinositol Phosphate Kinase II Beta"/>
    <property type="match status" value="1"/>
</dbReference>
<keyword evidence="1" id="KW-0808">Transferase</keyword>
<feature type="region of interest" description="Disordered" evidence="2">
    <location>
        <begin position="494"/>
        <end position="538"/>
    </location>
</feature>
<dbReference type="PANTHER" id="PTHR45748">
    <property type="entry name" value="1-PHOSPHATIDYLINOSITOL 3-PHOSPHATE 5-KINASE-RELATED"/>
    <property type="match status" value="1"/>
</dbReference>
<feature type="non-terminal residue" evidence="4">
    <location>
        <position position="699"/>
    </location>
</feature>
<keyword evidence="1" id="KW-0547">Nucleotide-binding</keyword>
<evidence type="ECO:0000259" key="3">
    <source>
        <dbReference type="PROSITE" id="PS51455"/>
    </source>
</evidence>
<feature type="domain" description="PIPK" evidence="3">
    <location>
        <begin position="507"/>
        <end position="699"/>
    </location>
</feature>
<dbReference type="OrthoDB" id="158357at2759"/>
<dbReference type="PROSITE" id="PS51455">
    <property type="entry name" value="PIPK"/>
    <property type="match status" value="1"/>
</dbReference>
<dbReference type="Pfam" id="PF01504">
    <property type="entry name" value="PIP5K"/>
    <property type="match status" value="1"/>
</dbReference>
<dbReference type="SMART" id="SM00330">
    <property type="entry name" value="PIPKc"/>
    <property type="match status" value="1"/>
</dbReference>
<evidence type="ECO:0000256" key="2">
    <source>
        <dbReference type="SAM" id="MobiDB-lite"/>
    </source>
</evidence>
<feature type="region of interest" description="Disordered" evidence="2">
    <location>
        <begin position="51"/>
        <end position="176"/>
    </location>
</feature>
<keyword evidence="1" id="KW-0067">ATP-binding</keyword>
<dbReference type="GO" id="GO:0046854">
    <property type="term" value="P:phosphatidylinositol phosphate biosynthetic process"/>
    <property type="evidence" value="ECO:0007669"/>
    <property type="project" value="TreeGrafter"/>
</dbReference>
<dbReference type="AlphaFoldDB" id="A0A409W193"/>
<gene>
    <name evidence="4" type="ORF">CVT26_006501</name>
</gene>
<evidence type="ECO:0000256" key="1">
    <source>
        <dbReference type="PROSITE-ProRule" id="PRU00781"/>
    </source>
</evidence>
<feature type="compositionally biased region" description="Low complexity" evidence="2">
    <location>
        <begin position="73"/>
        <end position="133"/>
    </location>
</feature>
<feature type="compositionally biased region" description="Low complexity" evidence="2">
    <location>
        <begin position="499"/>
        <end position="518"/>
    </location>
</feature>